<organism evidence="2 3">
    <name type="scientific">Desulfobacter hydrogenophilus</name>
    <dbReference type="NCBI Taxonomy" id="2291"/>
    <lineage>
        <taxon>Bacteria</taxon>
        <taxon>Pseudomonadati</taxon>
        <taxon>Thermodesulfobacteriota</taxon>
        <taxon>Desulfobacteria</taxon>
        <taxon>Desulfobacterales</taxon>
        <taxon>Desulfobacteraceae</taxon>
        <taxon>Desulfobacter</taxon>
    </lineage>
</organism>
<dbReference type="AlphaFoldDB" id="A0A328F9U6"/>
<dbReference type="Proteomes" id="UP000293902">
    <property type="component" value="Chromosome"/>
</dbReference>
<name>A0A328F9U6_9BACT</name>
<gene>
    <name evidence="2" type="ORF">DO021_13650</name>
    <name evidence="1" type="ORF">EYB58_17380</name>
</gene>
<dbReference type="OrthoDB" id="5416122at2"/>
<keyword evidence="4" id="KW-1185">Reference proteome</keyword>
<sequence length="68" mass="8020">MIYLYFYLIGAMRTLVPCLLDPVIPKTSLEWTMLADIALTSLVAQLIRWGIFIQRNHFHCRDRHRLSS</sequence>
<protein>
    <submittedName>
        <fullName evidence="2">Uncharacterized protein</fullName>
    </submittedName>
</protein>
<evidence type="ECO:0000313" key="2">
    <source>
        <dbReference type="EMBL" id="RAM01401.1"/>
    </source>
</evidence>
<reference evidence="1 4" key="2">
    <citation type="submission" date="2019-02" db="EMBL/GenBank/DDBJ databases">
        <title>Complete genome sequence of Desulfobacter hydrogenophilus AcRS1.</title>
        <authorList>
            <person name="Marietou A."/>
            <person name="Lund M.B."/>
            <person name="Marshall I.P.G."/>
            <person name="Schreiber L."/>
            <person name="Jorgensen B."/>
        </authorList>
    </citation>
    <scope>NUCLEOTIDE SEQUENCE [LARGE SCALE GENOMIC DNA]</scope>
    <source>
        <strain evidence="1 4">AcRS1</strain>
    </source>
</reference>
<proteinExistence type="predicted"/>
<evidence type="ECO:0000313" key="3">
    <source>
        <dbReference type="Proteomes" id="UP000248798"/>
    </source>
</evidence>
<dbReference type="RefSeq" id="WP_111957591.1">
    <property type="nucleotide sequence ID" value="NZ_CP036313.1"/>
</dbReference>
<evidence type="ECO:0000313" key="4">
    <source>
        <dbReference type="Proteomes" id="UP000293902"/>
    </source>
</evidence>
<dbReference type="Proteomes" id="UP000248798">
    <property type="component" value="Unassembled WGS sequence"/>
</dbReference>
<dbReference type="EMBL" id="QLNI01000027">
    <property type="protein sequence ID" value="RAM01401.1"/>
    <property type="molecule type" value="Genomic_DNA"/>
</dbReference>
<reference evidence="2 3" key="1">
    <citation type="submission" date="2018-06" db="EMBL/GenBank/DDBJ databases">
        <title>Complete Genome Sequence of Desulfobacter hydrogenophilus (DSM3380).</title>
        <authorList>
            <person name="Marietou A."/>
            <person name="Schreiber L."/>
            <person name="Marshall I."/>
            <person name="Jorgensen B."/>
        </authorList>
    </citation>
    <scope>NUCLEOTIDE SEQUENCE [LARGE SCALE GENOMIC DNA]</scope>
    <source>
        <strain evidence="2 3">DSM 3380</strain>
    </source>
</reference>
<accession>A0A328F9U6</accession>
<evidence type="ECO:0000313" key="1">
    <source>
        <dbReference type="EMBL" id="QBH14542.1"/>
    </source>
</evidence>
<dbReference type="EMBL" id="CP036313">
    <property type="protein sequence ID" value="QBH14542.1"/>
    <property type="molecule type" value="Genomic_DNA"/>
</dbReference>